<gene>
    <name evidence="2" type="ORF">DDB_G0269564</name>
</gene>
<evidence type="ECO:0000256" key="1">
    <source>
        <dbReference type="SAM" id="SignalP"/>
    </source>
</evidence>
<evidence type="ECO:0000313" key="2">
    <source>
        <dbReference type="EMBL" id="EAL72132.1"/>
    </source>
</evidence>
<accession>Q55DQ8</accession>
<dbReference type="PhylomeDB" id="Q55DQ8"/>
<dbReference type="VEuPathDB" id="AmoebaDB:DDB_G0269564"/>
<dbReference type="GeneID" id="8617023"/>
<comment type="caution">
    <text evidence="2">The sequence shown here is derived from an EMBL/GenBank/DDBJ whole genome shotgun (WGS) entry which is preliminary data.</text>
</comment>
<name>Q55DQ8_DICDI</name>
<evidence type="ECO:0000313" key="3">
    <source>
        <dbReference type="Proteomes" id="UP000002195"/>
    </source>
</evidence>
<dbReference type="AlphaFoldDB" id="Q55DQ8"/>
<dbReference type="Pfam" id="PF11912">
    <property type="entry name" value="CfaA_B_C"/>
    <property type="match status" value="1"/>
</dbReference>
<sequence>MKLNYLLLSFCLILVLKQINYSVGQTINFIPLSQDASDYCTDVNQMDGNGIAYSIKTGYCFTLDGYNSHMITADKDNTTFTHYTYGVGKGGIAQCDKPISTLEFEESYCVYSFVFNSLYSAYTSSMKINITFSDGMAPWYDIPNNYYVTALSEYCNNQDILLLEYTASGTSVDLGNSQELNLFCNKQIPFTQLCENSIHSSAGCKDPVDTQTTCSKQPQKNQFKSIYCSGGDI</sequence>
<dbReference type="HOGENOM" id="CLU_1191749_0_0_1"/>
<protein>
    <recommendedName>
        <fullName evidence="4">Transmembrane protein</fullName>
    </recommendedName>
</protein>
<reference evidence="2 3" key="1">
    <citation type="journal article" date="2005" name="Nature">
        <title>The genome of the social amoeba Dictyostelium discoideum.</title>
        <authorList>
            <consortium name="The Dictyostelium discoideum Sequencing Consortium"/>
            <person name="Eichinger L."/>
            <person name="Pachebat J.A."/>
            <person name="Glockner G."/>
            <person name="Rajandream M.A."/>
            <person name="Sucgang R."/>
            <person name="Berriman M."/>
            <person name="Song J."/>
            <person name="Olsen R."/>
            <person name="Szafranski K."/>
            <person name="Xu Q."/>
            <person name="Tunggal B."/>
            <person name="Kummerfeld S."/>
            <person name="Madera M."/>
            <person name="Konfortov B.A."/>
            <person name="Rivero F."/>
            <person name="Bankier A.T."/>
            <person name="Lehmann R."/>
            <person name="Hamlin N."/>
            <person name="Davies R."/>
            <person name="Gaudet P."/>
            <person name="Fey P."/>
            <person name="Pilcher K."/>
            <person name="Chen G."/>
            <person name="Saunders D."/>
            <person name="Sodergren E."/>
            <person name="Davis P."/>
            <person name="Kerhornou A."/>
            <person name="Nie X."/>
            <person name="Hall N."/>
            <person name="Anjard C."/>
            <person name="Hemphill L."/>
            <person name="Bason N."/>
            <person name="Farbrother P."/>
            <person name="Desany B."/>
            <person name="Just E."/>
            <person name="Morio T."/>
            <person name="Rost R."/>
            <person name="Churcher C."/>
            <person name="Cooper J."/>
            <person name="Haydock S."/>
            <person name="van Driessche N."/>
            <person name="Cronin A."/>
            <person name="Goodhead I."/>
            <person name="Muzny D."/>
            <person name="Mourier T."/>
            <person name="Pain A."/>
            <person name="Lu M."/>
            <person name="Harper D."/>
            <person name="Lindsay R."/>
            <person name="Hauser H."/>
            <person name="James K."/>
            <person name="Quiles M."/>
            <person name="Madan Babu M."/>
            <person name="Saito T."/>
            <person name="Buchrieser C."/>
            <person name="Wardroper A."/>
            <person name="Felder M."/>
            <person name="Thangavelu M."/>
            <person name="Johnson D."/>
            <person name="Knights A."/>
            <person name="Loulseged H."/>
            <person name="Mungall K."/>
            <person name="Oliver K."/>
            <person name="Price C."/>
            <person name="Quail M.A."/>
            <person name="Urushihara H."/>
            <person name="Hernandez J."/>
            <person name="Rabbinowitsch E."/>
            <person name="Steffen D."/>
            <person name="Sanders M."/>
            <person name="Ma J."/>
            <person name="Kohara Y."/>
            <person name="Sharp S."/>
            <person name="Simmonds M."/>
            <person name="Spiegler S."/>
            <person name="Tivey A."/>
            <person name="Sugano S."/>
            <person name="White B."/>
            <person name="Walker D."/>
            <person name="Woodward J."/>
            <person name="Winckler T."/>
            <person name="Tanaka Y."/>
            <person name="Shaulsky G."/>
            <person name="Schleicher M."/>
            <person name="Weinstock G."/>
            <person name="Rosenthal A."/>
            <person name="Cox E.C."/>
            <person name="Chisholm R.L."/>
            <person name="Gibbs R."/>
            <person name="Loomis W.F."/>
            <person name="Platzer M."/>
            <person name="Kay R.R."/>
            <person name="Williams J."/>
            <person name="Dear P.H."/>
            <person name="Noegel A.A."/>
            <person name="Barrell B."/>
            <person name="Kuspa A."/>
        </authorList>
    </citation>
    <scope>NUCLEOTIDE SEQUENCE [LARGE SCALE GENOMIC DNA]</scope>
    <source>
        <strain evidence="2 3">AX4</strain>
    </source>
</reference>
<dbReference type="PaxDb" id="44689-DDB0305224"/>
<organism evidence="2 3">
    <name type="scientific">Dictyostelium discoideum</name>
    <name type="common">Social amoeba</name>
    <dbReference type="NCBI Taxonomy" id="44689"/>
    <lineage>
        <taxon>Eukaryota</taxon>
        <taxon>Amoebozoa</taxon>
        <taxon>Evosea</taxon>
        <taxon>Eumycetozoa</taxon>
        <taxon>Dictyostelia</taxon>
        <taxon>Dictyosteliales</taxon>
        <taxon>Dictyosteliaceae</taxon>
        <taxon>Dictyostelium</taxon>
    </lineage>
</organism>
<dbReference type="KEGG" id="ddi:DDB_G0269564"/>
<dbReference type="InParanoid" id="Q55DQ8"/>
<dbReference type="EMBL" id="AAFI02000005">
    <property type="protein sequence ID" value="EAL72132.1"/>
    <property type="molecule type" value="Genomic_DNA"/>
</dbReference>
<dbReference type="PANTHER" id="PTHR33576">
    <property type="entry name" value="CARBOHYDRATE BINDING DOMAIN-CONTAINING PROTEIN-RELATED"/>
    <property type="match status" value="1"/>
</dbReference>
<keyword evidence="1" id="KW-0732">Signal</keyword>
<evidence type="ECO:0008006" key="4">
    <source>
        <dbReference type="Google" id="ProtNLM"/>
    </source>
</evidence>
<proteinExistence type="predicted"/>
<dbReference type="Proteomes" id="UP000002195">
    <property type="component" value="Unassembled WGS sequence"/>
</dbReference>
<dbReference type="InterPro" id="IPR021837">
    <property type="entry name" value="CfaA/B/C"/>
</dbReference>
<keyword evidence="3" id="KW-1185">Reference proteome</keyword>
<dbReference type="PANTHER" id="PTHR33576:SF2">
    <property type="entry name" value="TRANSMEMBRANE PROTEIN"/>
    <property type="match status" value="1"/>
</dbReference>
<dbReference type="RefSeq" id="XP_646073.1">
    <property type="nucleotide sequence ID" value="XM_640981.1"/>
</dbReference>
<dbReference type="dictyBase" id="DDB_G0269564"/>
<feature type="signal peptide" evidence="1">
    <location>
        <begin position="1"/>
        <end position="24"/>
    </location>
</feature>
<feature type="chain" id="PRO_5004250549" description="Transmembrane protein" evidence="1">
    <location>
        <begin position="25"/>
        <end position="233"/>
    </location>
</feature>